<feature type="domain" description="DH" evidence="2">
    <location>
        <begin position="12"/>
        <end position="153"/>
    </location>
</feature>
<dbReference type="EMBL" id="ASPP01004632">
    <property type="protein sequence ID" value="ETO31887.1"/>
    <property type="molecule type" value="Genomic_DNA"/>
</dbReference>
<evidence type="ECO:0000256" key="1">
    <source>
        <dbReference type="SAM" id="Phobius"/>
    </source>
</evidence>
<proteinExistence type="predicted"/>
<keyword evidence="4" id="KW-1185">Reference proteome</keyword>
<dbReference type="OrthoDB" id="8059989at2759"/>
<protein>
    <recommendedName>
        <fullName evidence="2">DH domain-containing protein</fullName>
    </recommendedName>
</protein>
<organism evidence="3 4">
    <name type="scientific">Reticulomyxa filosa</name>
    <dbReference type="NCBI Taxonomy" id="46433"/>
    <lineage>
        <taxon>Eukaryota</taxon>
        <taxon>Sar</taxon>
        <taxon>Rhizaria</taxon>
        <taxon>Retaria</taxon>
        <taxon>Foraminifera</taxon>
        <taxon>Monothalamids</taxon>
        <taxon>Reticulomyxidae</taxon>
        <taxon>Reticulomyxa</taxon>
    </lineage>
</organism>
<dbReference type="AlphaFoldDB" id="X6P2V7"/>
<dbReference type="PROSITE" id="PS50010">
    <property type="entry name" value="DH_2"/>
    <property type="match status" value="1"/>
</dbReference>
<dbReference type="Gene3D" id="1.20.900.10">
    <property type="entry name" value="Dbl homology (DH) domain"/>
    <property type="match status" value="1"/>
</dbReference>
<keyword evidence="1" id="KW-1133">Transmembrane helix</keyword>
<keyword evidence="1" id="KW-0812">Transmembrane</keyword>
<dbReference type="SUPFAM" id="SSF48065">
    <property type="entry name" value="DBL homology domain (DH-domain)"/>
    <property type="match status" value="1"/>
</dbReference>
<dbReference type="Pfam" id="PF00621">
    <property type="entry name" value="RhoGEF"/>
    <property type="match status" value="1"/>
</dbReference>
<gene>
    <name evidence="3" type="ORF">RFI_05227</name>
</gene>
<name>X6P2V7_RETFI</name>
<feature type="transmembrane region" description="Helical" evidence="1">
    <location>
        <begin position="90"/>
        <end position="112"/>
    </location>
</feature>
<dbReference type="InterPro" id="IPR035899">
    <property type="entry name" value="DBL_dom_sf"/>
</dbReference>
<keyword evidence="1" id="KW-0472">Membrane</keyword>
<sequence length="153" mass="18389">MAGSAEHEAENAIFYTVQELAQTERGYLKSLNQLRREYINKLLESKVLSEEKINAYFLEILMINGIHYLLSENLERELDCWPSSQIPQLFLQFVLFFVFFLIICLFICVPTFRVYTYYVLRYNWIAEEMKKLSHQYPELKKTLPVLFFFFLNK</sequence>
<evidence type="ECO:0000313" key="4">
    <source>
        <dbReference type="Proteomes" id="UP000023152"/>
    </source>
</evidence>
<evidence type="ECO:0000259" key="2">
    <source>
        <dbReference type="PROSITE" id="PS50010"/>
    </source>
</evidence>
<accession>X6P2V7</accession>
<reference evidence="3 4" key="1">
    <citation type="journal article" date="2013" name="Curr. Biol.">
        <title>The Genome of the Foraminiferan Reticulomyxa filosa.</title>
        <authorList>
            <person name="Glockner G."/>
            <person name="Hulsmann N."/>
            <person name="Schleicher M."/>
            <person name="Noegel A.A."/>
            <person name="Eichinger L."/>
            <person name="Gallinger C."/>
            <person name="Pawlowski J."/>
            <person name="Sierra R."/>
            <person name="Euteneuer U."/>
            <person name="Pillet L."/>
            <person name="Moustafa A."/>
            <person name="Platzer M."/>
            <person name="Groth M."/>
            <person name="Szafranski K."/>
            <person name="Schliwa M."/>
        </authorList>
    </citation>
    <scope>NUCLEOTIDE SEQUENCE [LARGE SCALE GENOMIC DNA]</scope>
</reference>
<dbReference type="GO" id="GO:0005085">
    <property type="term" value="F:guanyl-nucleotide exchange factor activity"/>
    <property type="evidence" value="ECO:0007669"/>
    <property type="project" value="InterPro"/>
</dbReference>
<comment type="caution">
    <text evidence="3">The sequence shown here is derived from an EMBL/GenBank/DDBJ whole genome shotgun (WGS) entry which is preliminary data.</text>
</comment>
<dbReference type="InterPro" id="IPR000219">
    <property type="entry name" value="DH_dom"/>
</dbReference>
<evidence type="ECO:0000313" key="3">
    <source>
        <dbReference type="EMBL" id="ETO31887.1"/>
    </source>
</evidence>
<dbReference type="Proteomes" id="UP000023152">
    <property type="component" value="Unassembled WGS sequence"/>
</dbReference>